<dbReference type="AlphaFoldDB" id="A0A6N7QS31"/>
<organism evidence="1 2">
    <name type="scientific">Spiribacter salilacus</name>
    <dbReference type="NCBI Taxonomy" id="2664894"/>
    <lineage>
        <taxon>Bacteria</taxon>
        <taxon>Pseudomonadati</taxon>
        <taxon>Pseudomonadota</taxon>
        <taxon>Gammaproteobacteria</taxon>
        <taxon>Chromatiales</taxon>
        <taxon>Ectothiorhodospiraceae</taxon>
        <taxon>Spiribacter</taxon>
    </lineage>
</organism>
<reference evidence="1 2" key="1">
    <citation type="submission" date="2019-11" db="EMBL/GenBank/DDBJ databases">
        <authorList>
            <person name="Zhang X.Y."/>
        </authorList>
    </citation>
    <scope>NUCLEOTIDE SEQUENCE [LARGE SCALE GENOMIC DNA]</scope>
    <source>
        <strain evidence="1 2">C176</strain>
    </source>
</reference>
<gene>
    <name evidence="1" type="ORF">GH984_05765</name>
</gene>
<proteinExistence type="predicted"/>
<accession>A0A6N7QS31</accession>
<protein>
    <recommendedName>
        <fullName evidence="3">Sarcosine oxidase subunit gamma</fullName>
    </recommendedName>
</protein>
<comment type="caution">
    <text evidence="1">The sequence shown here is derived from an EMBL/GenBank/DDBJ whole genome shotgun (WGS) entry which is preliminary data.</text>
</comment>
<evidence type="ECO:0000313" key="1">
    <source>
        <dbReference type="EMBL" id="MRH78209.1"/>
    </source>
</evidence>
<evidence type="ECO:0008006" key="3">
    <source>
        <dbReference type="Google" id="ProtNLM"/>
    </source>
</evidence>
<dbReference type="Gene3D" id="3.30.1360.120">
    <property type="entry name" value="Probable tRNA modification gtpase trme, domain 1"/>
    <property type="match status" value="1"/>
</dbReference>
<dbReference type="Pfam" id="PF04268">
    <property type="entry name" value="SoxG"/>
    <property type="match status" value="1"/>
</dbReference>
<dbReference type="Proteomes" id="UP000433788">
    <property type="component" value="Unassembled WGS sequence"/>
</dbReference>
<dbReference type="InterPro" id="IPR007375">
    <property type="entry name" value="SoxG"/>
</dbReference>
<sequence length="218" mass="23272">MCNTTQKEAGNVIEAQRTHLGVSVQAEPASKTPTYNLRGNPQWLSDSVSKKLGLELPTTPNQVAANKQARLMWLSPDEWLLEAFEAEAADVEGLLSNRGSLVSVGHGLVKLQISGDQALHLLAAGTSLDLAQELTPGRCLQTRLAQVSVIITAEPADPAELAELAEPDADGHANQTPTITLWVRRSMAHYLWRWFEASLDRLEPGASGSGSASASASA</sequence>
<dbReference type="EMBL" id="WJPP01000003">
    <property type="protein sequence ID" value="MRH78209.1"/>
    <property type="molecule type" value="Genomic_DNA"/>
</dbReference>
<evidence type="ECO:0000313" key="2">
    <source>
        <dbReference type="Proteomes" id="UP000433788"/>
    </source>
</evidence>
<keyword evidence="2" id="KW-1185">Reference proteome</keyword>
<dbReference type="InterPro" id="IPR027266">
    <property type="entry name" value="TrmE/GcvT-like"/>
</dbReference>
<name>A0A6N7QS31_9GAMM</name>
<dbReference type="Gene3D" id="3.30.70.1520">
    <property type="entry name" value="Heterotetrameric sarcosine oxidase"/>
    <property type="match status" value="1"/>
</dbReference>